<dbReference type="Gene3D" id="3.40.50.12550">
    <property type="entry name" value="Ubiquitin-activating enzyme E1, inactive adenylation domain, subdomain 2"/>
    <property type="match status" value="1"/>
</dbReference>
<evidence type="ECO:0000259" key="7">
    <source>
        <dbReference type="Pfam" id="PF00899"/>
    </source>
</evidence>
<reference evidence="8 9" key="1">
    <citation type="journal article" date="2020" name="ISME J.">
        <title>Uncovering the hidden diversity of litter-decomposition mechanisms in mushroom-forming fungi.</title>
        <authorList>
            <person name="Floudas D."/>
            <person name="Bentzer J."/>
            <person name="Ahren D."/>
            <person name="Johansson T."/>
            <person name="Persson P."/>
            <person name="Tunlid A."/>
        </authorList>
    </citation>
    <scope>NUCLEOTIDE SEQUENCE [LARGE SCALE GENOMIC DNA]</scope>
    <source>
        <strain evidence="8 9">CBS 175.51</strain>
    </source>
</reference>
<dbReference type="FunFam" id="3.40.50.720:FF:000475">
    <property type="entry name" value="NEDD8-activating enzyme E1 regulatory subunit"/>
    <property type="match status" value="1"/>
</dbReference>
<evidence type="ECO:0000256" key="1">
    <source>
        <dbReference type="ARBA" id="ARBA00005032"/>
    </source>
</evidence>
<dbReference type="InterPro" id="IPR045886">
    <property type="entry name" value="ThiF/MoeB/HesA"/>
</dbReference>
<dbReference type="EMBL" id="JAACJK010000004">
    <property type="protein sequence ID" value="KAF5340386.1"/>
    <property type="molecule type" value="Genomic_DNA"/>
</dbReference>
<evidence type="ECO:0000256" key="5">
    <source>
        <dbReference type="PIRNR" id="PIRNR039099"/>
    </source>
</evidence>
<dbReference type="Pfam" id="PF00899">
    <property type="entry name" value="ThiF"/>
    <property type="match status" value="1"/>
</dbReference>
<keyword evidence="9" id="KW-1185">Reference proteome</keyword>
<sequence length="537" mass="59267">MAATNDSQTIEEATTGMESAPDQKTRRYDRQLRLWAKSGQAALESTHILVLSSSSTSTSVLKNLVLPGIGQFTILDRTITSPSDAGNNFFLEGQDSVGKPRAEEAVRLLLELNDGVKGHSIVNKDVKEVLGTEDGVEWLKGTFSLVIAHNLEKGALDQLSDVLWKDAKSPPLVVIRSAGFLAEVFIQFHEHAVIDSHLDTTPSLRIDKPFPALLKHSLEIDFENMDVTDHGHVPYVYILVRVLEEWKQAHGGNPPKTSDEKKEFKAIISKMRKKADEENFEEAEAQAFKCWSSTVVPYDIKSLFGAENVAPHTKPFHLLLKALEVYTTTVEPYTLPLSATLPDMKASTGQYVEIQRLYKDRAVEERDTFKAILDKIIAEQGEDASLIDDEVIDDFVKNSHILRLLKGKKWGALDQDKEKLAEAAASEESSKQLGIHLALSALSSLQAKRQEAEFAPTLEELTAEAKAILPEGVELPDEHFDNAIGEAARSPTADLPNTAAFLGGVVAQETIKMITKQYVPIDGYCTIDLVETWSGVL</sequence>
<accession>A0A8H5CEQ1</accession>
<evidence type="ECO:0000256" key="4">
    <source>
        <dbReference type="ARBA" id="ARBA00022786"/>
    </source>
</evidence>
<comment type="caution">
    <text evidence="8">The sequence shown here is derived from an EMBL/GenBank/DDBJ whole genome shotgun (WGS) entry which is preliminary data.</text>
</comment>
<dbReference type="PANTHER" id="PTHR10953:SF29">
    <property type="entry name" value="NEDD8-ACTIVATING ENZYME E1 REGULATORY SUBUNIT"/>
    <property type="match status" value="1"/>
</dbReference>
<name>A0A8H5CEQ1_9AGAR</name>
<dbReference type="GO" id="GO:0005737">
    <property type="term" value="C:cytoplasm"/>
    <property type="evidence" value="ECO:0007669"/>
    <property type="project" value="TreeGrafter"/>
</dbReference>
<dbReference type="InterPro" id="IPR035985">
    <property type="entry name" value="Ubiquitin-activating_enz"/>
</dbReference>
<proteinExistence type="inferred from homology"/>
<feature type="region of interest" description="Disordered" evidence="6">
    <location>
        <begin position="1"/>
        <end position="25"/>
    </location>
</feature>
<dbReference type="AlphaFoldDB" id="A0A8H5CEQ1"/>
<evidence type="ECO:0000313" key="8">
    <source>
        <dbReference type="EMBL" id="KAF5340386.1"/>
    </source>
</evidence>
<evidence type="ECO:0000256" key="2">
    <source>
        <dbReference type="ARBA" id="ARBA00006868"/>
    </source>
</evidence>
<organism evidence="8 9">
    <name type="scientific">Ephemerocybe angulata</name>
    <dbReference type="NCBI Taxonomy" id="980116"/>
    <lineage>
        <taxon>Eukaryota</taxon>
        <taxon>Fungi</taxon>
        <taxon>Dikarya</taxon>
        <taxon>Basidiomycota</taxon>
        <taxon>Agaricomycotina</taxon>
        <taxon>Agaricomycetes</taxon>
        <taxon>Agaricomycetidae</taxon>
        <taxon>Agaricales</taxon>
        <taxon>Agaricineae</taxon>
        <taxon>Psathyrellaceae</taxon>
        <taxon>Ephemerocybe</taxon>
    </lineage>
</organism>
<comment type="function">
    <text evidence="5">Regulatory subunit of the dimeric UBA3-ULA1 E1 enzyme.</text>
</comment>
<comment type="similarity">
    <text evidence="2 5">Belongs to the ubiquitin-activating E1 family. ULA1 subfamily.</text>
</comment>
<keyword evidence="4 5" id="KW-0833">Ubl conjugation pathway</keyword>
<comment type="pathway">
    <text evidence="1 5">Protein modification; protein neddylation.</text>
</comment>
<evidence type="ECO:0000256" key="6">
    <source>
        <dbReference type="SAM" id="MobiDB-lite"/>
    </source>
</evidence>
<feature type="domain" description="THIF-type NAD/FAD binding fold" evidence="7">
    <location>
        <begin position="28"/>
        <end position="140"/>
    </location>
</feature>
<dbReference type="Proteomes" id="UP000541558">
    <property type="component" value="Unassembled WGS sequence"/>
</dbReference>
<dbReference type="OrthoDB" id="1708823at2759"/>
<dbReference type="PANTHER" id="PTHR10953">
    <property type="entry name" value="UBIQUITIN-ACTIVATING ENZYME E1"/>
    <property type="match status" value="1"/>
</dbReference>
<gene>
    <name evidence="8" type="ORF">D9611_007761</name>
</gene>
<dbReference type="GO" id="GO:0045116">
    <property type="term" value="P:protein neddylation"/>
    <property type="evidence" value="ECO:0007669"/>
    <property type="project" value="UniProtKB-UniRule"/>
</dbReference>
<dbReference type="GO" id="GO:0019781">
    <property type="term" value="F:NEDD8 activating enzyme activity"/>
    <property type="evidence" value="ECO:0007669"/>
    <property type="project" value="UniProtKB-UniRule"/>
</dbReference>
<dbReference type="PIRSF" id="PIRSF039099">
    <property type="entry name" value="APP-BP1"/>
    <property type="match status" value="1"/>
</dbReference>
<protein>
    <recommendedName>
        <fullName evidence="3 5">NEDD8-activating enzyme E1 regulatory subunit</fullName>
    </recommendedName>
</protein>
<dbReference type="InterPro" id="IPR030667">
    <property type="entry name" value="APP-BP1"/>
</dbReference>
<dbReference type="Gene3D" id="3.40.50.720">
    <property type="entry name" value="NAD(P)-binding Rossmann-like Domain"/>
    <property type="match status" value="1"/>
</dbReference>
<dbReference type="SUPFAM" id="SSF69572">
    <property type="entry name" value="Activating enzymes of the ubiquitin-like proteins"/>
    <property type="match status" value="1"/>
</dbReference>
<dbReference type="InterPro" id="IPR000594">
    <property type="entry name" value="ThiF_NAD_FAD-bd"/>
</dbReference>
<feature type="compositionally biased region" description="Polar residues" evidence="6">
    <location>
        <begin position="1"/>
        <end position="12"/>
    </location>
</feature>
<evidence type="ECO:0000313" key="9">
    <source>
        <dbReference type="Proteomes" id="UP000541558"/>
    </source>
</evidence>
<evidence type="ECO:0000256" key="3">
    <source>
        <dbReference type="ARBA" id="ARBA00015407"/>
    </source>
</evidence>
<dbReference type="UniPathway" id="UPA00885"/>